<keyword evidence="2" id="KW-0723">Serine/threonine-protein kinase</keyword>
<dbReference type="Gene3D" id="3.30.200.20">
    <property type="entry name" value="Phosphorylase Kinase, domain 1"/>
    <property type="match status" value="1"/>
</dbReference>
<dbReference type="Pfam" id="PF00069">
    <property type="entry name" value="Pkinase"/>
    <property type="match status" value="1"/>
</dbReference>
<keyword evidence="6" id="KW-0067">ATP-binding</keyword>
<evidence type="ECO:0000259" key="9">
    <source>
        <dbReference type="PROSITE" id="PS50011"/>
    </source>
</evidence>
<dbReference type="RefSeq" id="WP_357786141.1">
    <property type="nucleotide sequence ID" value="NZ_JBFAKC010000010.1"/>
</dbReference>
<evidence type="ECO:0000256" key="2">
    <source>
        <dbReference type="ARBA" id="ARBA00022527"/>
    </source>
</evidence>
<name>A0ABV3FY03_9NOCA</name>
<dbReference type="PROSITE" id="PS50011">
    <property type="entry name" value="PROTEIN_KINASE_DOM"/>
    <property type="match status" value="1"/>
</dbReference>
<keyword evidence="3 10" id="KW-0808">Transferase</keyword>
<sequence>MSAVFDPLAPGAVVAGYVIERQLGSGGMGTVYAAAHPRLPRHDALKVLSLEHSSDSEFRARFIREAELAARLDHPNIVAVHDRGVDRDRLWIAMQLVDGIDAAELIRRGPAELPPARAAHIVAGAARGLDEAHRHGLLHRDVKPANLMVQVRPGQPERVYVTDFGIARAAAETTALTEIGTVLATLAYAAPEQLGGGAVDYRVDIYALGCTLYEMLTGAKPFPNRDAAEVIRAHIHDPPPRAATANPALPPAIDEVIARAMAKDPDQRYPSCGALAAAAASALGVSAAAGRHGVRLPEERGRSARRPRIGYLVAGGIVASVAILGVASALVSTRHAGEMATTPGTPPSSGTTGTSAAASPTVTSASAATSWGGHNYMVRVLPELLPETPAESGYQGMRCLAVDEKSRPVDVNQRVSGVTWISCNGNRDPMDKLLVECNANRRSATISAFNDGPPIGDEQWQRPSGSGRVMWEDDITRSGSPRGILQVQFHDAGRTFCNLVVFGGSSGQELFDRWWRDAPF</sequence>
<feature type="compositionally biased region" description="Low complexity" evidence="7">
    <location>
        <begin position="340"/>
        <end position="361"/>
    </location>
</feature>
<dbReference type="GO" id="GO:0004674">
    <property type="term" value="F:protein serine/threonine kinase activity"/>
    <property type="evidence" value="ECO:0007669"/>
    <property type="project" value="UniProtKB-EC"/>
</dbReference>
<organism evidence="10 11">
    <name type="scientific">Nocardia aurea</name>
    <dbReference type="NCBI Taxonomy" id="2144174"/>
    <lineage>
        <taxon>Bacteria</taxon>
        <taxon>Bacillati</taxon>
        <taxon>Actinomycetota</taxon>
        <taxon>Actinomycetes</taxon>
        <taxon>Mycobacteriales</taxon>
        <taxon>Nocardiaceae</taxon>
        <taxon>Nocardia</taxon>
    </lineage>
</organism>
<evidence type="ECO:0000256" key="7">
    <source>
        <dbReference type="SAM" id="MobiDB-lite"/>
    </source>
</evidence>
<keyword evidence="8" id="KW-1133">Transmembrane helix</keyword>
<evidence type="ECO:0000256" key="3">
    <source>
        <dbReference type="ARBA" id="ARBA00022679"/>
    </source>
</evidence>
<feature type="transmembrane region" description="Helical" evidence="8">
    <location>
        <begin position="311"/>
        <end position="331"/>
    </location>
</feature>
<dbReference type="EC" id="2.7.11.1" evidence="1"/>
<dbReference type="Proteomes" id="UP001551695">
    <property type="component" value="Unassembled WGS sequence"/>
</dbReference>
<dbReference type="InterPro" id="IPR000719">
    <property type="entry name" value="Prot_kinase_dom"/>
</dbReference>
<protein>
    <recommendedName>
        <fullName evidence="1">non-specific serine/threonine protein kinase</fullName>
        <ecNumber evidence="1">2.7.11.1</ecNumber>
    </recommendedName>
</protein>
<dbReference type="EMBL" id="JBFAKC010000010">
    <property type="protein sequence ID" value="MEV0710312.1"/>
    <property type="molecule type" value="Genomic_DNA"/>
</dbReference>
<proteinExistence type="predicted"/>
<evidence type="ECO:0000313" key="11">
    <source>
        <dbReference type="Proteomes" id="UP001551695"/>
    </source>
</evidence>
<evidence type="ECO:0000256" key="1">
    <source>
        <dbReference type="ARBA" id="ARBA00012513"/>
    </source>
</evidence>
<reference evidence="10 11" key="1">
    <citation type="submission" date="2024-06" db="EMBL/GenBank/DDBJ databases">
        <title>The Natural Products Discovery Center: Release of the First 8490 Sequenced Strains for Exploring Actinobacteria Biosynthetic Diversity.</title>
        <authorList>
            <person name="Kalkreuter E."/>
            <person name="Kautsar S.A."/>
            <person name="Yang D."/>
            <person name="Bader C.D."/>
            <person name="Teijaro C.N."/>
            <person name="Fluegel L."/>
            <person name="Davis C.M."/>
            <person name="Simpson J.R."/>
            <person name="Lauterbach L."/>
            <person name="Steele A.D."/>
            <person name="Gui C."/>
            <person name="Meng S."/>
            <person name="Li G."/>
            <person name="Viehrig K."/>
            <person name="Ye F."/>
            <person name="Su P."/>
            <person name="Kiefer A.F."/>
            <person name="Nichols A."/>
            <person name="Cepeda A.J."/>
            <person name="Yan W."/>
            <person name="Fan B."/>
            <person name="Jiang Y."/>
            <person name="Adhikari A."/>
            <person name="Zheng C.-J."/>
            <person name="Schuster L."/>
            <person name="Cowan T.M."/>
            <person name="Smanski M.J."/>
            <person name="Chevrette M.G."/>
            <person name="De Carvalho L.P.S."/>
            <person name="Shen B."/>
        </authorList>
    </citation>
    <scope>NUCLEOTIDE SEQUENCE [LARGE SCALE GENOMIC DNA]</scope>
    <source>
        <strain evidence="10 11">NPDC050403</strain>
    </source>
</reference>
<dbReference type="PANTHER" id="PTHR43289:SF6">
    <property type="entry name" value="SERINE_THREONINE-PROTEIN KINASE NEKL-3"/>
    <property type="match status" value="1"/>
</dbReference>
<dbReference type="CDD" id="cd14014">
    <property type="entry name" value="STKc_PknB_like"/>
    <property type="match status" value="1"/>
</dbReference>
<feature type="domain" description="Protein kinase" evidence="9">
    <location>
        <begin position="17"/>
        <end position="283"/>
    </location>
</feature>
<keyword evidence="8" id="KW-0472">Membrane</keyword>
<keyword evidence="8" id="KW-0812">Transmembrane</keyword>
<accession>A0ABV3FY03</accession>
<evidence type="ECO:0000256" key="8">
    <source>
        <dbReference type="SAM" id="Phobius"/>
    </source>
</evidence>
<evidence type="ECO:0000256" key="5">
    <source>
        <dbReference type="ARBA" id="ARBA00022777"/>
    </source>
</evidence>
<dbReference type="SUPFAM" id="SSF56112">
    <property type="entry name" value="Protein kinase-like (PK-like)"/>
    <property type="match status" value="1"/>
</dbReference>
<evidence type="ECO:0000313" key="10">
    <source>
        <dbReference type="EMBL" id="MEV0710312.1"/>
    </source>
</evidence>
<keyword evidence="11" id="KW-1185">Reference proteome</keyword>
<dbReference type="InterPro" id="IPR008271">
    <property type="entry name" value="Ser/Thr_kinase_AS"/>
</dbReference>
<dbReference type="SMART" id="SM00220">
    <property type="entry name" value="S_TKc"/>
    <property type="match status" value="1"/>
</dbReference>
<dbReference type="InterPro" id="IPR011009">
    <property type="entry name" value="Kinase-like_dom_sf"/>
</dbReference>
<keyword evidence="5 10" id="KW-0418">Kinase</keyword>
<dbReference type="Gene3D" id="1.10.510.10">
    <property type="entry name" value="Transferase(Phosphotransferase) domain 1"/>
    <property type="match status" value="1"/>
</dbReference>
<dbReference type="PANTHER" id="PTHR43289">
    <property type="entry name" value="MITOGEN-ACTIVATED PROTEIN KINASE KINASE KINASE 20-RELATED"/>
    <property type="match status" value="1"/>
</dbReference>
<feature type="region of interest" description="Disordered" evidence="7">
    <location>
        <begin position="337"/>
        <end position="361"/>
    </location>
</feature>
<evidence type="ECO:0000256" key="4">
    <source>
        <dbReference type="ARBA" id="ARBA00022741"/>
    </source>
</evidence>
<dbReference type="PROSITE" id="PS00108">
    <property type="entry name" value="PROTEIN_KINASE_ST"/>
    <property type="match status" value="1"/>
</dbReference>
<comment type="caution">
    <text evidence="10">The sequence shown here is derived from an EMBL/GenBank/DDBJ whole genome shotgun (WGS) entry which is preliminary data.</text>
</comment>
<evidence type="ECO:0000256" key="6">
    <source>
        <dbReference type="ARBA" id="ARBA00022840"/>
    </source>
</evidence>
<gene>
    <name evidence="10" type="ORF">AB0I48_22340</name>
</gene>
<keyword evidence="4" id="KW-0547">Nucleotide-binding</keyword>